<evidence type="ECO:0000313" key="3">
    <source>
        <dbReference type="EMBL" id="MDD0990035.1"/>
    </source>
</evidence>
<dbReference type="CDD" id="cd13866">
    <property type="entry name" value="CuRO_2_BOD"/>
    <property type="match status" value="1"/>
</dbReference>
<dbReference type="CDD" id="cd13889">
    <property type="entry name" value="CuRO_3_BOD"/>
    <property type="match status" value="1"/>
</dbReference>
<dbReference type="Proteomes" id="UP001148203">
    <property type="component" value="Unassembled WGS sequence"/>
</dbReference>
<evidence type="ECO:0000256" key="1">
    <source>
        <dbReference type="SAM" id="MobiDB-lite"/>
    </source>
</evidence>
<dbReference type="PANTHER" id="PTHR48267:SF1">
    <property type="entry name" value="BILIRUBIN OXIDASE"/>
    <property type="match status" value="1"/>
</dbReference>
<dbReference type="EMBL" id="JAMDGY010000015">
    <property type="protein sequence ID" value="MDD0990035.1"/>
    <property type="molecule type" value="Genomic_DNA"/>
</dbReference>
<feature type="region of interest" description="Disordered" evidence="1">
    <location>
        <begin position="117"/>
        <end position="148"/>
    </location>
</feature>
<dbReference type="RefSeq" id="WP_273910058.1">
    <property type="nucleotide sequence ID" value="NZ_JAMDGX010000021.1"/>
</dbReference>
<dbReference type="PANTHER" id="PTHR48267">
    <property type="entry name" value="CUPREDOXIN SUPERFAMILY PROTEIN"/>
    <property type="match status" value="1"/>
</dbReference>
<feature type="compositionally biased region" description="Polar residues" evidence="1">
    <location>
        <begin position="81"/>
        <end position="93"/>
    </location>
</feature>
<organism evidence="3 4">
    <name type="scientific">Pseudomonas fontis</name>
    <dbReference type="NCBI Taxonomy" id="2942633"/>
    <lineage>
        <taxon>Bacteria</taxon>
        <taxon>Pseudomonadati</taxon>
        <taxon>Pseudomonadota</taxon>
        <taxon>Gammaproteobacteria</taxon>
        <taxon>Pseudomonadales</taxon>
        <taxon>Pseudomonadaceae</taxon>
        <taxon>Pseudomonas</taxon>
    </lineage>
</organism>
<accession>A0ABT5NPC6</accession>
<comment type="caution">
    <text evidence="3">The sequence shown here is derived from an EMBL/GenBank/DDBJ whole genome shotgun (WGS) entry which is preliminary data.</text>
</comment>
<evidence type="ECO:0000313" key="4">
    <source>
        <dbReference type="Proteomes" id="UP001148203"/>
    </source>
</evidence>
<dbReference type="InterPro" id="IPR008972">
    <property type="entry name" value="Cupredoxin"/>
</dbReference>
<feature type="domain" description="Plastocyanin-like" evidence="2">
    <location>
        <begin position="781"/>
        <end position="874"/>
    </location>
</feature>
<feature type="region of interest" description="Disordered" evidence="1">
    <location>
        <begin position="22"/>
        <end position="95"/>
    </location>
</feature>
<dbReference type="InterPro" id="IPR045087">
    <property type="entry name" value="Cu-oxidase_fam"/>
</dbReference>
<dbReference type="Gene3D" id="2.60.40.420">
    <property type="entry name" value="Cupredoxins - blue copper proteins"/>
    <property type="match status" value="3"/>
</dbReference>
<name>A0ABT5NPC6_9PSED</name>
<gene>
    <name evidence="3" type="ORF">M5G11_05740</name>
</gene>
<feature type="compositionally biased region" description="Basic and acidic residues" evidence="1">
    <location>
        <begin position="66"/>
        <end position="76"/>
    </location>
</feature>
<dbReference type="SUPFAM" id="SSF49503">
    <property type="entry name" value="Cupredoxins"/>
    <property type="match status" value="3"/>
</dbReference>
<keyword evidence="4" id="KW-1185">Reference proteome</keyword>
<dbReference type="Pfam" id="PF07731">
    <property type="entry name" value="Cu-oxidase_2"/>
    <property type="match status" value="1"/>
</dbReference>
<protein>
    <submittedName>
        <fullName evidence="3">Multicopper oxidase domain-containing protein</fullName>
    </submittedName>
</protein>
<reference evidence="3 4" key="1">
    <citation type="submission" date="2022-05" db="EMBL/GenBank/DDBJ databases">
        <title>Novel Pseudomonas spp. Isolated from a Rainbow Trout Aquaculture Facility.</title>
        <authorList>
            <person name="Testerman T."/>
            <person name="Graf J."/>
        </authorList>
    </citation>
    <scope>NUCLEOTIDE SEQUENCE [LARGE SCALE GENOMIC DNA]</scope>
    <source>
        <strain evidence="3 4">ID681</strain>
    </source>
</reference>
<proteinExistence type="predicted"/>
<sequence length="919" mass="100986">MSISAVAAMVLAFELAASPIDDVAPPEPNDPSHFNDPPADPAAALNELPSLPEANVGAFDLPDGIEGDRDTPRKENGLPPAQQTSFNYPTNGKPSPLFGAQPFTQQLLLFEEFGPARLDPTTPAGPLSFPAPSIGPAPQQDPASVARSTPAGPLLDAFLKQPGLTPFPSQFANVVDRNPWQSQIELFLNRHIAAPAEGRPPGKGWSHQRWNEFYPQAAYKTAQAGARINGGLRDGAQMHHYAVGEFGPGGLYYNTAGQTNTQGTTKGVDTRFHPSMPLQDHKSVWTFDGTLPPKLLMVRYGQPVLMRHYNALPIDPSANHGFGLHTISTHEHNGHAPAESDGYANAFFFPGQYYDYRWPIQLAGYDSINTRAEDPRAAFPCAPGETLWVNDANPGLKTCDHGSIRIRGDYRETMSTHWFHDHMLDFTAQNVYKGNAAMMNYYSALDRGNEAVDDGVNLRLPSGSALAWGNRDYDVNLVIADKAWDANGQLWFNPFNTDGFLGDQILVNWQYKPNLDVRARSYRFRILNGSVSRYLKLALVREIKGSSGEFQGPKGSGLSYARVPFHLIANDGNIMEHSVPFDGSMDLDADGDKQNHNAILPTQGIAERFDIIVNFAKNGVKTGDKLYLLNLKEHDTGKGPKDDIALADALSEKYLAAIKQSSKGPQWDKGDPAVGKVLQFTVKAYSGQDLAMDPALYEPAKPGKAMGKIMIPLKLHRDDPADQARLAQARHRTFIFGRSDGSDKVPWTVKTDGGFGYNMDPRRLSSAVQLASGPTDAGSSGFGTLEVWKIQNGGNGWSHPVHVHFEEGIILSRGGKAPPEWEKWARKDVYRIGSEKDGTDSVEMAINFREFAGTYMEHCHNTQHEDNSMLLRWDIEHPGQFQMMPTPLPSWDGVKYINSAALPTWRLGDGFGPQVKVKN</sequence>
<evidence type="ECO:0000259" key="2">
    <source>
        <dbReference type="Pfam" id="PF07731"/>
    </source>
</evidence>
<dbReference type="InterPro" id="IPR011706">
    <property type="entry name" value="Cu-oxidase_C"/>
</dbReference>